<dbReference type="GO" id="GO:0006515">
    <property type="term" value="P:protein quality control for misfolded or incompletely synthesized proteins"/>
    <property type="evidence" value="ECO:0007669"/>
    <property type="project" value="TreeGrafter"/>
</dbReference>
<dbReference type="GO" id="GO:0009368">
    <property type="term" value="C:endopeptidase Clp complex"/>
    <property type="evidence" value="ECO:0007669"/>
    <property type="project" value="TreeGrafter"/>
</dbReference>
<evidence type="ECO:0000256" key="6">
    <source>
        <dbReference type="RuleBase" id="RU003567"/>
    </source>
</evidence>
<dbReference type="AlphaFoldDB" id="A0A449H9W3"/>
<dbReference type="NCBIfam" id="NF045542">
    <property type="entry name" value="Clp_rel_HeadMat"/>
    <property type="match status" value="1"/>
</dbReference>
<keyword evidence="5" id="KW-0720">Serine protease</keyword>
<keyword evidence="2" id="KW-0963">Cytoplasm</keyword>
<sequence length="459" mass="48506">MVANRKGPKPDPWYQIKNLDTGGAEVLIYDEIDPWWGVSAATFAKDLAQISADQITVRINSPGGDVYEAIALLNTLRGHRARIVTVVDGLAASAASFVAMAGDEIVVCRNAELMIHDAWVYAGGNAEELRRHADNLDRISDNIASIYAERAGGTTEEWREIMRAETWFSAAEAVAAGLADRTEAAPTTELAPVARFDLSAFNYAGRRAAPAPRTPSATEAEANQKGSQMTALAAIAKRLGVAEDADEATVNAALAKLAPKAAITPVELPFNDNDIQFLKLLKQHGPALLDAATAAVTEGVSADVAAIAQPIADSFEESIATAVEALTVWGQDDAPAEPAPAPAEPAPAASAKLPAGVVAIDRATLEQLQADARRGAEARAEQERASRISAVDKAVREGRIAPSQRDTWVKRLDRDPAELATLTALERVYPVGVELGHAGTIHNDDDGDAVYSALFGKDA</sequence>
<dbReference type="InterPro" id="IPR001907">
    <property type="entry name" value="ClpP"/>
</dbReference>
<dbReference type="PANTHER" id="PTHR10381">
    <property type="entry name" value="ATP-DEPENDENT CLP PROTEASE PROTEOLYTIC SUBUNIT"/>
    <property type="match status" value="1"/>
</dbReference>
<evidence type="ECO:0000256" key="5">
    <source>
        <dbReference type="ARBA" id="ARBA00022825"/>
    </source>
</evidence>
<keyword evidence="4 7" id="KW-0378">Hydrolase</keyword>
<dbReference type="EMBL" id="CAACYE010000005">
    <property type="protein sequence ID" value="VFA81594.1"/>
    <property type="molecule type" value="Genomic_DNA"/>
</dbReference>
<dbReference type="GO" id="GO:0004176">
    <property type="term" value="F:ATP-dependent peptidase activity"/>
    <property type="evidence" value="ECO:0007669"/>
    <property type="project" value="InterPro"/>
</dbReference>
<dbReference type="Gene3D" id="3.90.226.10">
    <property type="entry name" value="2-enoyl-CoA Hydratase, Chain A, domain 1"/>
    <property type="match status" value="1"/>
</dbReference>
<name>A0A449H9W3_NOCFR</name>
<dbReference type="Pfam" id="PF00574">
    <property type="entry name" value="CLP_protease"/>
    <property type="match status" value="1"/>
</dbReference>
<gene>
    <name evidence="7" type="primary">clpP_1</name>
    <name evidence="7" type="ORF">NCTC1935_00182</name>
</gene>
<keyword evidence="3 7" id="KW-0645">Protease</keyword>
<evidence type="ECO:0000256" key="2">
    <source>
        <dbReference type="ARBA" id="ARBA00022490"/>
    </source>
</evidence>
<evidence type="ECO:0000256" key="3">
    <source>
        <dbReference type="ARBA" id="ARBA00022670"/>
    </source>
</evidence>
<dbReference type="PRINTS" id="PR00127">
    <property type="entry name" value="CLPPROTEASEP"/>
</dbReference>
<reference evidence="7" key="1">
    <citation type="submission" date="2019-02" db="EMBL/GenBank/DDBJ databases">
        <authorList>
            <consortium name="Pathogen Informatics"/>
        </authorList>
    </citation>
    <scope>NUCLEOTIDE SEQUENCE</scope>
    <source>
        <strain evidence="7">3012STDY6733949</strain>
    </source>
</reference>
<protein>
    <recommendedName>
        <fullName evidence="6">ATP-dependent Clp protease proteolytic subunit</fullName>
    </recommendedName>
</protein>
<dbReference type="PANTHER" id="PTHR10381:SF70">
    <property type="entry name" value="ATP-DEPENDENT CLP PROTEASE PROTEOLYTIC SUBUNIT"/>
    <property type="match status" value="1"/>
</dbReference>
<dbReference type="GO" id="GO:0004252">
    <property type="term" value="F:serine-type endopeptidase activity"/>
    <property type="evidence" value="ECO:0007669"/>
    <property type="project" value="InterPro"/>
</dbReference>
<dbReference type="InterPro" id="IPR029045">
    <property type="entry name" value="ClpP/crotonase-like_dom_sf"/>
</dbReference>
<evidence type="ECO:0000313" key="7">
    <source>
        <dbReference type="EMBL" id="VFA81594.1"/>
    </source>
</evidence>
<evidence type="ECO:0000256" key="4">
    <source>
        <dbReference type="ARBA" id="ARBA00022801"/>
    </source>
</evidence>
<proteinExistence type="inferred from homology"/>
<accession>A0A449H9W3</accession>
<dbReference type="CDD" id="cd07016">
    <property type="entry name" value="S14_ClpP_1"/>
    <property type="match status" value="1"/>
</dbReference>
<dbReference type="RefSeq" id="WP_137354335.1">
    <property type="nucleotide sequence ID" value="NZ_CAACYE020000001.1"/>
</dbReference>
<dbReference type="InterPro" id="IPR023562">
    <property type="entry name" value="ClpP/TepA"/>
</dbReference>
<dbReference type="SUPFAM" id="SSF52096">
    <property type="entry name" value="ClpP/crotonase"/>
    <property type="match status" value="1"/>
</dbReference>
<organism evidence="7">
    <name type="scientific">Nocardia farcinica</name>
    <dbReference type="NCBI Taxonomy" id="37329"/>
    <lineage>
        <taxon>Bacteria</taxon>
        <taxon>Bacillati</taxon>
        <taxon>Actinomycetota</taxon>
        <taxon>Actinomycetes</taxon>
        <taxon>Mycobacteriales</taxon>
        <taxon>Nocardiaceae</taxon>
        <taxon>Nocardia</taxon>
    </lineage>
</organism>
<dbReference type="GO" id="GO:0051117">
    <property type="term" value="F:ATPase binding"/>
    <property type="evidence" value="ECO:0007669"/>
    <property type="project" value="TreeGrafter"/>
</dbReference>
<evidence type="ECO:0000256" key="1">
    <source>
        <dbReference type="ARBA" id="ARBA00007039"/>
    </source>
</evidence>
<comment type="similarity">
    <text evidence="1 6">Belongs to the peptidase S14 family.</text>
</comment>